<keyword evidence="3" id="KW-1185">Reference proteome</keyword>
<dbReference type="InterPro" id="IPR024131">
    <property type="entry name" value="UPF0489"/>
</dbReference>
<comment type="similarity">
    <text evidence="1">Belongs to the UPF0489 family.</text>
</comment>
<evidence type="ECO:0000313" key="3">
    <source>
        <dbReference type="Proteomes" id="UP001347796"/>
    </source>
</evidence>
<dbReference type="PANTHER" id="PTHR13225:SF3">
    <property type="entry name" value="UPF0489 PROTEIN C5ORF22"/>
    <property type="match status" value="1"/>
</dbReference>
<protein>
    <submittedName>
        <fullName evidence="2">Uncharacterized protein</fullName>
    </submittedName>
</protein>
<dbReference type="Proteomes" id="UP001347796">
    <property type="component" value="Unassembled WGS sequence"/>
</dbReference>
<evidence type="ECO:0000256" key="1">
    <source>
        <dbReference type="ARBA" id="ARBA00007099"/>
    </source>
</evidence>
<reference evidence="2 3" key="1">
    <citation type="submission" date="2024-01" db="EMBL/GenBank/DDBJ databases">
        <title>The genome of the rayed Mediterranean limpet Patella caerulea (Linnaeus, 1758).</title>
        <authorList>
            <person name="Anh-Thu Weber A."/>
            <person name="Halstead-Nussloch G."/>
        </authorList>
    </citation>
    <scope>NUCLEOTIDE SEQUENCE [LARGE SCALE GENOMIC DNA]</scope>
    <source>
        <strain evidence="2">AATW-2023a</strain>
        <tissue evidence="2">Whole specimen</tissue>
    </source>
</reference>
<organism evidence="2 3">
    <name type="scientific">Patella caerulea</name>
    <name type="common">Rayed Mediterranean limpet</name>
    <dbReference type="NCBI Taxonomy" id="87958"/>
    <lineage>
        <taxon>Eukaryota</taxon>
        <taxon>Metazoa</taxon>
        <taxon>Spiralia</taxon>
        <taxon>Lophotrochozoa</taxon>
        <taxon>Mollusca</taxon>
        <taxon>Gastropoda</taxon>
        <taxon>Patellogastropoda</taxon>
        <taxon>Patelloidea</taxon>
        <taxon>Patellidae</taxon>
        <taxon>Patella</taxon>
    </lineage>
</organism>
<gene>
    <name evidence="2" type="ORF">SNE40_016105</name>
</gene>
<proteinExistence type="inferred from homology"/>
<dbReference type="Pfam" id="PF12640">
    <property type="entry name" value="UPF0489"/>
    <property type="match status" value="1"/>
</dbReference>
<dbReference type="AlphaFoldDB" id="A0AAN8JCA5"/>
<evidence type="ECO:0000313" key="2">
    <source>
        <dbReference type="EMBL" id="KAK6172463.1"/>
    </source>
</evidence>
<accession>A0AAN8JCA5</accession>
<name>A0AAN8JCA5_PATCE</name>
<comment type="caution">
    <text evidence="2">The sequence shown here is derived from an EMBL/GenBank/DDBJ whole genome shotgun (WGS) entry which is preliminary data.</text>
</comment>
<dbReference type="EMBL" id="JAZGQO010000011">
    <property type="protein sequence ID" value="KAK6172463.1"/>
    <property type="molecule type" value="Genomic_DNA"/>
</dbReference>
<sequence>MMALIRQKSKYLVAGIVMLIILVWSVHNTVPSVNRSLTSNVENLRETIKSAFNGNVDQIVSKDMVPNSNVHMDTKSRDHSSPTIPVYIVEEHHEVIPYWFKTAKEGKLPTRGNVLVHIDGHPDTVTPNFEQGLPIFNQPKTPRHLTQLMQSNDDFIMSSVYAGFISRLIWIYPSWNKDFDNNRVTMIGFGYALDLTYEDEHPLCYCEEYLSEPGKMECYHINTYDEEAHHKEIPRNDCKIKQIVMFEEIVDFKAEELSQSIDWIPSTDNVFFDIDEDYYGCQAAFQYLLDVNISEKYVDDVLGPGIQSLFCPRDSKTELAFDKIFYDLLRSISGKHGVKNLQEKERNDIIKNTIQSIKQRNLTAELCSEKDIDVGVNNLILKLNGLNTDQLRALAKLGICLEKTSRTPSFDHMDGMKLCDGSNRPNNESAVFFHTPTLDEINIRTEQMESILRKLPEPKMVTICRSSRDGYVPGQFVSKIETDIIKTLGKVFPNITENSLHYDVELHGGKRGWHKRHGNIDW</sequence>
<dbReference type="PANTHER" id="PTHR13225">
    <property type="entry name" value="MISEXPRESSION SUPPRESSOR OF RAS 6"/>
    <property type="match status" value="1"/>
</dbReference>